<accession>A0AAE1Z629</accession>
<dbReference type="EMBL" id="JALJAT010000015">
    <property type="protein sequence ID" value="KAK4467557.1"/>
    <property type="molecule type" value="Genomic_DNA"/>
</dbReference>
<gene>
    <name evidence="2" type="ORF">MN116_008877</name>
</gene>
<dbReference type="AlphaFoldDB" id="A0AAE1Z629"/>
<sequence>MFPCASHSDDGPNTNSEFSDEVTSVKKERSLKTPNLSHPSKKHELPKKPKVTSTVIFLEDIPGLDINDAYKIDRSCNKEIHRHGCIYEKHVSKFKQKNKTKILGFKDLYLYDLLGCEIKRKHGIIKKSRYFSKFSRAIIKAPSISIKSSESVGDISTDLIRFPDELSHSSCRSITEMKNNDMLNICEDLIVEFMIDQVIWFHG</sequence>
<comment type="caution">
    <text evidence="2">The sequence shown here is derived from an EMBL/GenBank/DDBJ whole genome shotgun (WGS) entry which is preliminary data.</text>
</comment>
<name>A0AAE1Z629_SCHME</name>
<evidence type="ECO:0000256" key="1">
    <source>
        <dbReference type="SAM" id="MobiDB-lite"/>
    </source>
</evidence>
<dbReference type="Proteomes" id="UP001292079">
    <property type="component" value="Unassembled WGS sequence"/>
</dbReference>
<reference evidence="2" key="2">
    <citation type="journal article" date="2023" name="Infect Dis Poverty">
        <title>Chromosome-scale genome of the human blood fluke Schistosoma mekongi and its implications for public health.</title>
        <authorList>
            <person name="Zhou M."/>
            <person name="Xu L."/>
            <person name="Xu D."/>
            <person name="Chen W."/>
            <person name="Khan J."/>
            <person name="Hu Y."/>
            <person name="Huang H."/>
            <person name="Wei H."/>
            <person name="Zhang Y."/>
            <person name="Chusongsang P."/>
            <person name="Tanasarnprasert K."/>
            <person name="Hu X."/>
            <person name="Limpanont Y."/>
            <person name="Lv Z."/>
        </authorList>
    </citation>
    <scope>NUCLEOTIDE SEQUENCE</scope>
    <source>
        <strain evidence="2">LV_2022a</strain>
    </source>
</reference>
<organism evidence="2 3">
    <name type="scientific">Schistosoma mekongi</name>
    <name type="common">Parasitic worm</name>
    <dbReference type="NCBI Taxonomy" id="38744"/>
    <lineage>
        <taxon>Eukaryota</taxon>
        <taxon>Metazoa</taxon>
        <taxon>Spiralia</taxon>
        <taxon>Lophotrochozoa</taxon>
        <taxon>Platyhelminthes</taxon>
        <taxon>Trematoda</taxon>
        <taxon>Digenea</taxon>
        <taxon>Strigeidida</taxon>
        <taxon>Schistosomatoidea</taxon>
        <taxon>Schistosomatidae</taxon>
        <taxon>Schistosoma</taxon>
    </lineage>
</organism>
<evidence type="ECO:0000313" key="3">
    <source>
        <dbReference type="Proteomes" id="UP001292079"/>
    </source>
</evidence>
<keyword evidence="3" id="KW-1185">Reference proteome</keyword>
<protein>
    <submittedName>
        <fullName evidence="2">Uncharacterized protein</fullName>
    </submittedName>
</protein>
<reference evidence="2" key="1">
    <citation type="submission" date="2022-04" db="EMBL/GenBank/DDBJ databases">
        <authorList>
            <person name="Xu L."/>
            <person name="Lv Z."/>
        </authorList>
    </citation>
    <scope>NUCLEOTIDE SEQUENCE</scope>
    <source>
        <strain evidence="2">LV_2022a</strain>
    </source>
</reference>
<feature type="region of interest" description="Disordered" evidence="1">
    <location>
        <begin position="1"/>
        <end position="48"/>
    </location>
</feature>
<proteinExistence type="predicted"/>
<evidence type="ECO:0000313" key="2">
    <source>
        <dbReference type="EMBL" id="KAK4467557.1"/>
    </source>
</evidence>